<dbReference type="Gene3D" id="1.20.1050.10">
    <property type="match status" value="1"/>
</dbReference>
<dbReference type="GO" id="GO:0004364">
    <property type="term" value="F:glutathione transferase activity"/>
    <property type="evidence" value="ECO:0007669"/>
    <property type="project" value="TreeGrafter"/>
</dbReference>
<organism evidence="2 3">
    <name type="scientific">Iodobacter ciconiae</name>
    <dbReference type="NCBI Taxonomy" id="2496266"/>
    <lineage>
        <taxon>Bacteria</taxon>
        <taxon>Pseudomonadati</taxon>
        <taxon>Pseudomonadota</taxon>
        <taxon>Betaproteobacteria</taxon>
        <taxon>Neisseriales</taxon>
        <taxon>Chitinibacteraceae</taxon>
        <taxon>Iodobacter</taxon>
    </lineage>
</organism>
<dbReference type="AlphaFoldDB" id="A0A3S8ZT96"/>
<dbReference type="EMBL" id="CP034433">
    <property type="protein sequence ID" value="AZN36641.1"/>
    <property type="molecule type" value="Genomic_DNA"/>
</dbReference>
<evidence type="ECO:0000259" key="1">
    <source>
        <dbReference type="PROSITE" id="PS50404"/>
    </source>
</evidence>
<dbReference type="GO" id="GO:0006559">
    <property type="term" value="P:L-phenylalanine catabolic process"/>
    <property type="evidence" value="ECO:0007669"/>
    <property type="project" value="TreeGrafter"/>
</dbReference>
<dbReference type="PANTHER" id="PTHR42673">
    <property type="entry name" value="MALEYLACETOACETATE ISOMERASE"/>
    <property type="match status" value="1"/>
</dbReference>
<dbReference type="GO" id="GO:0006749">
    <property type="term" value="P:glutathione metabolic process"/>
    <property type="evidence" value="ECO:0007669"/>
    <property type="project" value="TreeGrafter"/>
</dbReference>
<dbReference type="CDD" id="cd03194">
    <property type="entry name" value="GST_C_3"/>
    <property type="match status" value="1"/>
</dbReference>
<dbReference type="PANTHER" id="PTHR42673:SF4">
    <property type="entry name" value="MALEYLACETOACETATE ISOMERASE"/>
    <property type="match status" value="1"/>
</dbReference>
<evidence type="ECO:0000313" key="2">
    <source>
        <dbReference type="EMBL" id="AZN36641.1"/>
    </source>
</evidence>
<dbReference type="Gene3D" id="3.40.30.10">
    <property type="entry name" value="Glutaredoxin"/>
    <property type="match status" value="1"/>
</dbReference>
<dbReference type="InterPro" id="IPR036249">
    <property type="entry name" value="Thioredoxin-like_sf"/>
</dbReference>
<accession>A0A3S8ZT96</accession>
<dbReference type="InterPro" id="IPR040079">
    <property type="entry name" value="Glutathione_S-Trfase"/>
</dbReference>
<dbReference type="Pfam" id="PF13409">
    <property type="entry name" value="GST_N_2"/>
    <property type="match status" value="1"/>
</dbReference>
<dbReference type="KEGG" id="iod:EJO50_09130"/>
<reference evidence="2 3" key="1">
    <citation type="submission" date="2018-12" db="EMBL/GenBank/DDBJ databases">
        <title>Complete genome sequence of Iodobacter sp. H11R3.</title>
        <authorList>
            <person name="Bae J.-W."/>
        </authorList>
    </citation>
    <scope>NUCLEOTIDE SEQUENCE [LARGE SCALE GENOMIC DNA]</scope>
    <source>
        <strain evidence="2 3">H11R3</strain>
    </source>
</reference>
<dbReference type="SUPFAM" id="SSF52833">
    <property type="entry name" value="Thioredoxin-like"/>
    <property type="match status" value="1"/>
</dbReference>
<feature type="domain" description="GST N-terminal" evidence="1">
    <location>
        <begin position="2"/>
        <end position="79"/>
    </location>
</feature>
<dbReference type="GO" id="GO:0016034">
    <property type="term" value="F:maleylacetoacetate isomerase activity"/>
    <property type="evidence" value="ECO:0007669"/>
    <property type="project" value="TreeGrafter"/>
</dbReference>
<dbReference type="InterPro" id="IPR036282">
    <property type="entry name" value="Glutathione-S-Trfase_C_sf"/>
</dbReference>
<gene>
    <name evidence="2" type="ORF">EJO50_09130</name>
</gene>
<dbReference type="OrthoDB" id="9799538at2"/>
<proteinExistence type="predicted"/>
<sequence>MYQLHIGSKNYSSWSLRPWILLKHFNIEFLEKNAPLDEEQAYREYIENGLLPCLYDEGFNVWDSLAIAEYLAEKYPQMWPENIKARARARCISAEMHSGFSNLRCTMPMNIKLRAQGGDLAFSVKQDIERICSIWREARQFAVTGPYLFGAFSIADAMYAPVVWRLHCYNVPLPDDAAIYRDVMLAHPAMQEWEQGAFTEKLVLSQEDMLLEAFGGRR</sequence>
<name>A0A3S8ZT96_9NEIS</name>
<dbReference type="Pfam" id="PF13410">
    <property type="entry name" value="GST_C_2"/>
    <property type="match status" value="1"/>
</dbReference>
<dbReference type="PROSITE" id="PS50404">
    <property type="entry name" value="GST_NTER"/>
    <property type="match status" value="1"/>
</dbReference>
<dbReference type="Proteomes" id="UP000282438">
    <property type="component" value="Chromosome"/>
</dbReference>
<evidence type="ECO:0000313" key="3">
    <source>
        <dbReference type="Proteomes" id="UP000282438"/>
    </source>
</evidence>
<keyword evidence="2" id="KW-0808">Transferase</keyword>
<protein>
    <submittedName>
        <fullName evidence="2">Glutathione S-transferase</fullName>
    </submittedName>
</protein>
<dbReference type="InterPro" id="IPR004045">
    <property type="entry name" value="Glutathione_S-Trfase_N"/>
</dbReference>
<keyword evidence="3" id="KW-1185">Reference proteome</keyword>
<dbReference type="SUPFAM" id="SSF47616">
    <property type="entry name" value="GST C-terminal domain-like"/>
    <property type="match status" value="1"/>
</dbReference>
<dbReference type="SFLD" id="SFLDS00019">
    <property type="entry name" value="Glutathione_Transferase_(cytos"/>
    <property type="match status" value="1"/>
</dbReference>
<dbReference type="RefSeq" id="WP_125973518.1">
    <property type="nucleotide sequence ID" value="NZ_CP034433.1"/>
</dbReference>